<feature type="domain" description="SHOCT" evidence="2">
    <location>
        <begin position="52"/>
        <end position="78"/>
    </location>
</feature>
<feature type="transmembrane region" description="Helical" evidence="1">
    <location>
        <begin position="12"/>
        <end position="34"/>
    </location>
</feature>
<reference evidence="3 4" key="1">
    <citation type="submission" date="2015-06" db="EMBL/GenBank/DDBJ databases">
        <title>Genome sequence of the organohalide-respiring Dehalogenimonas alkenigignens type strain (IP3-3T).</title>
        <authorList>
            <person name="Key T.A."/>
            <person name="Richmond D.P."/>
            <person name="Bowman K.S."/>
            <person name="Cho Y.-J."/>
            <person name="Chun J."/>
            <person name="da Costa M.S."/>
            <person name="Rainey F.A."/>
            <person name="Moe W.M."/>
        </authorList>
    </citation>
    <scope>NUCLEOTIDE SEQUENCE [LARGE SCALE GENOMIC DNA]</scope>
    <source>
        <strain evidence="3 4">IP3-3</strain>
    </source>
</reference>
<dbReference type="Proteomes" id="UP000053947">
    <property type="component" value="Unassembled WGS sequence"/>
</dbReference>
<dbReference type="Pfam" id="PF09851">
    <property type="entry name" value="SHOCT"/>
    <property type="match status" value="1"/>
</dbReference>
<evidence type="ECO:0000259" key="2">
    <source>
        <dbReference type="Pfam" id="PF09851"/>
    </source>
</evidence>
<keyword evidence="4" id="KW-1185">Reference proteome</keyword>
<dbReference type="InterPro" id="IPR018649">
    <property type="entry name" value="SHOCT"/>
</dbReference>
<accession>A0A0W0GKY5</accession>
<protein>
    <submittedName>
        <fullName evidence="3">Short C-terminal domain</fullName>
    </submittedName>
</protein>
<comment type="caution">
    <text evidence="3">The sequence shown here is derived from an EMBL/GenBank/DDBJ whole genome shotgun (WGS) entry which is preliminary data.</text>
</comment>
<evidence type="ECO:0000313" key="4">
    <source>
        <dbReference type="Proteomes" id="UP000053947"/>
    </source>
</evidence>
<proteinExistence type="predicted"/>
<gene>
    <name evidence="3" type="ORF">DEALK_01510</name>
</gene>
<keyword evidence="1" id="KW-1133">Transmembrane helix</keyword>
<keyword evidence="1" id="KW-0812">Transmembrane</keyword>
<keyword evidence="1" id="KW-0472">Membrane</keyword>
<dbReference type="PATRIC" id="fig|1217799.6.peg.154"/>
<dbReference type="RefSeq" id="WP_244881563.1">
    <property type="nucleotide sequence ID" value="NZ_KQ758903.1"/>
</dbReference>
<evidence type="ECO:0000256" key="1">
    <source>
        <dbReference type="SAM" id="Phobius"/>
    </source>
</evidence>
<dbReference type="AlphaFoldDB" id="A0A0W0GKY5"/>
<name>A0A0W0GKY5_9CHLR</name>
<organism evidence="3 4">
    <name type="scientific">Dehalogenimonas alkenigignens</name>
    <dbReference type="NCBI Taxonomy" id="1217799"/>
    <lineage>
        <taxon>Bacteria</taxon>
        <taxon>Bacillati</taxon>
        <taxon>Chloroflexota</taxon>
        <taxon>Dehalococcoidia</taxon>
        <taxon>Dehalococcoidales</taxon>
        <taxon>Dehalococcoidaceae</taxon>
        <taxon>Dehalogenimonas</taxon>
    </lineage>
</organism>
<dbReference type="EMBL" id="LFDV01000001">
    <property type="protein sequence ID" value="KTB49239.1"/>
    <property type="molecule type" value="Genomic_DNA"/>
</dbReference>
<sequence>MWYWSSHMANWGFGGFFMFIFWIAIIALVIWAVVTLTRSGTIHTGGGEPRREPLDIAKERYAKGEITQEQFETIKKHLQ</sequence>
<evidence type="ECO:0000313" key="3">
    <source>
        <dbReference type="EMBL" id="KTB49239.1"/>
    </source>
</evidence>
<dbReference type="STRING" id="1217799.DEALK_01510"/>